<evidence type="ECO:0000256" key="1">
    <source>
        <dbReference type="SAM" id="MobiDB-lite"/>
    </source>
</evidence>
<dbReference type="AlphaFoldDB" id="A0A2I0JT66"/>
<gene>
    <name evidence="2" type="ORF">CRG98_020922</name>
</gene>
<organism evidence="2 3">
    <name type="scientific">Punica granatum</name>
    <name type="common">Pomegranate</name>
    <dbReference type="NCBI Taxonomy" id="22663"/>
    <lineage>
        <taxon>Eukaryota</taxon>
        <taxon>Viridiplantae</taxon>
        <taxon>Streptophyta</taxon>
        <taxon>Embryophyta</taxon>
        <taxon>Tracheophyta</taxon>
        <taxon>Spermatophyta</taxon>
        <taxon>Magnoliopsida</taxon>
        <taxon>eudicotyledons</taxon>
        <taxon>Gunneridae</taxon>
        <taxon>Pentapetalae</taxon>
        <taxon>rosids</taxon>
        <taxon>malvids</taxon>
        <taxon>Myrtales</taxon>
        <taxon>Lythraceae</taxon>
        <taxon>Punica</taxon>
    </lineage>
</organism>
<dbReference type="EMBL" id="PGOL01001353">
    <property type="protein sequence ID" value="PKI58656.1"/>
    <property type="molecule type" value="Genomic_DNA"/>
</dbReference>
<reference evidence="2 3" key="1">
    <citation type="submission" date="2017-11" db="EMBL/GenBank/DDBJ databases">
        <title>De-novo sequencing of pomegranate (Punica granatum L.) genome.</title>
        <authorList>
            <person name="Akparov Z."/>
            <person name="Amiraslanov A."/>
            <person name="Hajiyeva S."/>
            <person name="Abbasov M."/>
            <person name="Kaur K."/>
            <person name="Hamwieh A."/>
            <person name="Solovyev V."/>
            <person name="Salamov A."/>
            <person name="Braich B."/>
            <person name="Kosarev P."/>
            <person name="Mahmoud A."/>
            <person name="Hajiyev E."/>
            <person name="Babayeva S."/>
            <person name="Izzatullayeva V."/>
            <person name="Mammadov A."/>
            <person name="Mammadov A."/>
            <person name="Sharifova S."/>
            <person name="Ojaghi J."/>
            <person name="Eynullazada K."/>
            <person name="Bayramov B."/>
            <person name="Abdulazimova A."/>
            <person name="Shahmuradov I."/>
        </authorList>
    </citation>
    <scope>NUCLEOTIDE SEQUENCE [LARGE SCALE GENOMIC DNA]</scope>
    <source>
        <strain evidence="3">cv. AG2017</strain>
        <tissue evidence="2">Leaf</tissue>
    </source>
</reference>
<protein>
    <submittedName>
        <fullName evidence="2">Uncharacterized protein</fullName>
    </submittedName>
</protein>
<evidence type="ECO:0000313" key="2">
    <source>
        <dbReference type="EMBL" id="PKI58656.1"/>
    </source>
</evidence>
<evidence type="ECO:0000313" key="3">
    <source>
        <dbReference type="Proteomes" id="UP000233551"/>
    </source>
</evidence>
<proteinExistence type="predicted"/>
<keyword evidence="3" id="KW-1185">Reference proteome</keyword>
<accession>A0A2I0JT66</accession>
<feature type="region of interest" description="Disordered" evidence="1">
    <location>
        <begin position="66"/>
        <end position="97"/>
    </location>
</feature>
<sequence>MTETLKPDEVGYANDTCTRMGYPSLTVDRSVWIILMPRESAIHEKTVMPLNCNDHADPERAEKMIIPPGSGLRKVRTPDPSPLKSGLNLSQVHARIP</sequence>
<dbReference type="Proteomes" id="UP000233551">
    <property type="component" value="Unassembled WGS sequence"/>
</dbReference>
<comment type="caution">
    <text evidence="2">The sequence shown here is derived from an EMBL/GenBank/DDBJ whole genome shotgun (WGS) entry which is preliminary data.</text>
</comment>
<name>A0A2I0JT66_PUNGR</name>